<feature type="compositionally biased region" description="Basic residues" evidence="10">
    <location>
        <begin position="602"/>
        <end position="611"/>
    </location>
</feature>
<dbReference type="GO" id="GO:0017056">
    <property type="term" value="F:structural constituent of nuclear pore"/>
    <property type="evidence" value="ECO:0007669"/>
    <property type="project" value="TreeGrafter"/>
</dbReference>
<dbReference type="GO" id="GO:0031080">
    <property type="term" value="C:nuclear pore outer ring"/>
    <property type="evidence" value="ECO:0007669"/>
    <property type="project" value="TreeGrafter"/>
</dbReference>
<dbReference type="InterPro" id="IPR011502">
    <property type="entry name" value="Nucleoporin_Nup85"/>
</dbReference>
<comment type="function">
    <text evidence="9">Functions as a component of the nuclear pore complex (NPC).</text>
</comment>
<comment type="subcellular location">
    <subcellularLocation>
        <location evidence="1 9">Nucleus</location>
        <location evidence="1 9">Nuclear pore complex</location>
    </subcellularLocation>
</comment>
<keyword evidence="5 9" id="KW-0653">Protein transport</keyword>
<dbReference type="GO" id="GO:0006606">
    <property type="term" value="P:protein import into nucleus"/>
    <property type="evidence" value="ECO:0007669"/>
    <property type="project" value="TreeGrafter"/>
</dbReference>
<evidence type="ECO:0000256" key="8">
    <source>
        <dbReference type="ARBA" id="ARBA00023242"/>
    </source>
</evidence>
<keyword evidence="7 9" id="KW-0906">Nuclear pore complex</keyword>
<feature type="compositionally biased region" description="Acidic residues" evidence="10">
    <location>
        <begin position="622"/>
        <end position="634"/>
    </location>
</feature>
<dbReference type="GO" id="GO:0045893">
    <property type="term" value="P:positive regulation of DNA-templated transcription"/>
    <property type="evidence" value="ECO:0007669"/>
    <property type="project" value="TreeGrafter"/>
</dbReference>
<gene>
    <name evidence="11" type="primary">BQ5605_C021g09246</name>
    <name evidence="11" type="ORF">BQ5605_C021G09246</name>
</gene>
<protein>
    <recommendedName>
        <fullName evidence="9">Nuclear pore complex protein Nup85</fullName>
    </recommendedName>
</protein>
<keyword evidence="12" id="KW-1185">Reference proteome</keyword>
<dbReference type="STRING" id="796604.A0A2X0PJU3"/>
<feature type="region of interest" description="Disordered" evidence="10">
    <location>
        <begin position="1"/>
        <end position="21"/>
    </location>
</feature>
<evidence type="ECO:0000256" key="7">
    <source>
        <dbReference type="ARBA" id="ARBA00023132"/>
    </source>
</evidence>
<keyword evidence="4 9" id="KW-0509">mRNA transport</keyword>
<name>A0A2X0PJU3_9BASI</name>
<dbReference type="PANTHER" id="PTHR13373">
    <property type="entry name" value="FROUNT PROTEIN-RELATED"/>
    <property type="match status" value="1"/>
</dbReference>
<evidence type="ECO:0000256" key="4">
    <source>
        <dbReference type="ARBA" id="ARBA00022816"/>
    </source>
</evidence>
<organism evidence="11 12">
    <name type="scientific">Microbotryum silenes-dioicae</name>
    <dbReference type="NCBI Taxonomy" id="796604"/>
    <lineage>
        <taxon>Eukaryota</taxon>
        <taxon>Fungi</taxon>
        <taxon>Dikarya</taxon>
        <taxon>Basidiomycota</taxon>
        <taxon>Pucciniomycotina</taxon>
        <taxon>Microbotryomycetes</taxon>
        <taxon>Microbotryales</taxon>
        <taxon>Microbotryaceae</taxon>
        <taxon>Microbotryum</taxon>
    </lineage>
</organism>
<dbReference type="Proteomes" id="UP000249464">
    <property type="component" value="Unassembled WGS sequence"/>
</dbReference>
<sequence>MTSRRVQLQPPAPAHTTLQSAWNPLSPNQLVLVPTPKSGATPAASTPQPQLLYYASQGASTSAGQTASSSSSYSRNFVVSTWTLFASLQKIATQEQQNQLAIRRTNGRLAGDEPSRSKETTKYYNRISKLYRGAVVNEWNTIQDGSTSTSIQPHELALLHSTLSLTEILYLPQDGHGQGVVGEELLDWLNTLDPSPSKEQGEALADLARPWETHDQFWDYLYKSILRAHLVSAQALLNLLASHHPSAWVQRTATRAIDLVASFPRSTQHESEMGFENAFRNWRANAIRVAAKFRSGVEDDAELGEDDEERERWVRGFEVVFGMLQGDQEVVLDQCEDWRERVCTWGVWVDPLFKRSEVDQVLGSETAFVKGEEEGGAGFRDAEEEVQYALFKGDVPRALKVAHRVSGWLAAHLSDLLDKVGVVQPPPLDGANDPDTEQTRLRDWFVIRYAEELWEADAGLWRVVVDYFGSGCGEEGRVRMGKVLRGVDIFTEPDEGKEIEGEGKGKGGDEEGNGKERLVEEVLATAAEHGLEEDVVEICKTYSEHLISLSRYGAALAFCIRSGDLKRVSRIADRILDEYLTNGQDAFVRCVDEIPVSLLRPSKGRKGRGRGRREASMLGEEITSDEEMNDESDLDTIHQDNFDEEEEEDRPSLAPFSTRLAFLARYRDFFALYAKGERRQAAKLLCLLLSSNVAPKPIWAVLLVDSVGLLLDESEDRPLVEVEECYELMRCLEEIALPILAGNGDVDDVYGHLDALGKLMNGGKGVEMREEKRRKEVVRMGMKQLDVVRGALARCLARGVCEA</sequence>
<keyword evidence="6 9" id="KW-0811">Translocation</keyword>
<evidence type="ECO:0000313" key="11">
    <source>
        <dbReference type="EMBL" id="SGZ20102.1"/>
    </source>
</evidence>
<reference evidence="11 12" key="1">
    <citation type="submission" date="2016-11" db="EMBL/GenBank/DDBJ databases">
        <authorList>
            <person name="Jaros S."/>
            <person name="Januszkiewicz K."/>
            <person name="Wedrychowicz H."/>
        </authorList>
    </citation>
    <scope>NUCLEOTIDE SEQUENCE [LARGE SCALE GENOMIC DNA]</scope>
</reference>
<proteinExistence type="inferred from homology"/>
<dbReference type="AlphaFoldDB" id="A0A2X0PJU3"/>
<evidence type="ECO:0000256" key="5">
    <source>
        <dbReference type="ARBA" id="ARBA00022927"/>
    </source>
</evidence>
<evidence type="ECO:0000256" key="10">
    <source>
        <dbReference type="SAM" id="MobiDB-lite"/>
    </source>
</evidence>
<accession>A0A2X0PJU3</accession>
<evidence type="ECO:0000256" key="3">
    <source>
        <dbReference type="ARBA" id="ARBA00022448"/>
    </source>
</evidence>
<dbReference type="EMBL" id="FQNC01000083">
    <property type="protein sequence ID" value="SGZ20102.1"/>
    <property type="molecule type" value="Genomic_DNA"/>
</dbReference>
<evidence type="ECO:0000313" key="12">
    <source>
        <dbReference type="Proteomes" id="UP000249464"/>
    </source>
</evidence>
<evidence type="ECO:0000256" key="2">
    <source>
        <dbReference type="ARBA" id="ARBA00005573"/>
    </source>
</evidence>
<comment type="similarity">
    <text evidence="2 9">Belongs to the nucleoporin Nup85 family.</text>
</comment>
<keyword evidence="8 9" id="KW-0539">Nucleus</keyword>
<dbReference type="PANTHER" id="PTHR13373:SF21">
    <property type="entry name" value="NUCLEAR PORE COMPLEX PROTEIN NUP85"/>
    <property type="match status" value="1"/>
</dbReference>
<keyword evidence="9" id="KW-0472">Membrane</keyword>
<keyword evidence="3 9" id="KW-0813">Transport</keyword>
<evidence type="ECO:0000256" key="9">
    <source>
        <dbReference type="RuleBase" id="RU365073"/>
    </source>
</evidence>
<dbReference type="GO" id="GO:0031965">
    <property type="term" value="C:nuclear membrane"/>
    <property type="evidence" value="ECO:0007669"/>
    <property type="project" value="UniProtKB-UniRule"/>
</dbReference>
<evidence type="ECO:0000256" key="6">
    <source>
        <dbReference type="ARBA" id="ARBA00023010"/>
    </source>
</evidence>
<evidence type="ECO:0000256" key="1">
    <source>
        <dbReference type="ARBA" id="ARBA00004567"/>
    </source>
</evidence>
<dbReference type="GO" id="GO:0006406">
    <property type="term" value="P:mRNA export from nucleus"/>
    <property type="evidence" value="ECO:0007669"/>
    <property type="project" value="TreeGrafter"/>
</dbReference>
<dbReference type="Pfam" id="PF07575">
    <property type="entry name" value="Nucleopor_Nup85"/>
    <property type="match status" value="2"/>
</dbReference>
<feature type="region of interest" description="Disordered" evidence="10">
    <location>
        <begin position="602"/>
        <end position="634"/>
    </location>
</feature>
<comment type="subunit">
    <text evidence="9">Component of the nuclear pore complex (NPC).</text>
</comment>